<name>A0A2Z4Y4G1_SUMC1</name>
<dbReference type="PANTHER" id="PTHR30012:SF0">
    <property type="entry name" value="TYPE II SECRETION SYSTEM PROTEIN F-RELATED"/>
    <property type="match status" value="1"/>
</dbReference>
<dbReference type="PANTHER" id="PTHR30012">
    <property type="entry name" value="GENERAL SECRETION PATHWAY PROTEIN"/>
    <property type="match status" value="1"/>
</dbReference>
<gene>
    <name evidence="9" type="ORF">BRCON_1102</name>
</gene>
<protein>
    <recommendedName>
        <fullName evidence="8">Type II secretion system protein GspF domain-containing protein</fullName>
    </recommendedName>
</protein>
<dbReference type="InterPro" id="IPR018076">
    <property type="entry name" value="T2SS_GspF_dom"/>
</dbReference>
<evidence type="ECO:0000313" key="10">
    <source>
        <dbReference type="Proteomes" id="UP000262583"/>
    </source>
</evidence>
<dbReference type="InterPro" id="IPR042094">
    <property type="entry name" value="T2SS_GspF_sf"/>
</dbReference>
<dbReference type="KEGG" id="schv:BRCON_1102"/>
<keyword evidence="5 7" id="KW-1133">Transmembrane helix</keyword>
<proteinExistence type="inferred from homology"/>
<comment type="subcellular location">
    <subcellularLocation>
        <location evidence="1">Cell membrane</location>
        <topology evidence="1">Multi-pass membrane protein</topology>
    </subcellularLocation>
</comment>
<evidence type="ECO:0000313" key="9">
    <source>
        <dbReference type="EMBL" id="AXA35879.1"/>
    </source>
</evidence>
<evidence type="ECO:0000256" key="5">
    <source>
        <dbReference type="ARBA" id="ARBA00022989"/>
    </source>
</evidence>
<feature type="transmembrane region" description="Helical" evidence="7">
    <location>
        <begin position="175"/>
        <end position="196"/>
    </location>
</feature>
<keyword evidence="6 7" id="KW-0472">Membrane</keyword>
<evidence type="ECO:0000256" key="2">
    <source>
        <dbReference type="ARBA" id="ARBA00005745"/>
    </source>
</evidence>
<evidence type="ECO:0000256" key="4">
    <source>
        <dbReference type="ARBA" id="ARBA00022692"/>
    </source>
</evidence>
<dbReference type="AlphaFoldDB" id="A0A2Z4Y4G1"/>
<evidence type="ECO:0000259" key="8">
    <source>
        <dbReference type="Pfam" id="PF00482"/>
    </source>
</evidence>
<dbReference type="Gene3D" id="1.20.81.30">
    <property type="entry name" value="Type II secretion system (T2SS), domain F"/>
    <property type="match status" value="2"/>
</dbReference>
<evidence type="ECO:0000256" key="6">
    <source>
        <dbReference type="ARBA" id="ARBA00023136"/>
    </source>
</evidence>
<feature type="transmembrane region" description="Helical" evidence="7">
    <location>
        <begin position="227"/>
        <end position="244"/>
    </location>
</feature>
<dbReference type="InterPro" id="IPR003004">
    <property type="entry name" value="GspF/PilC"/>
</dbReference>
<reference evidence="9 10" key="1">
    <citation type="submission" date="2018-05" db="EMBL/GenBank/DDBJ databases">
        <title>A metagenomic window into the 2 km-deep terrestrial subsurface aquifer revealed taxonomically and functionally diverse microbial community comprising novel uncultured bacterial lineages.</title>
        <authorList>
            <person name="Kadnikov V.V."/>
            <person name="Mardanov A.V."/>
            <person name="Beletsky A.V."/>
            <person name="Banks D."/>
            <person name="Pimenov N.V."/>
            <person name="Frank Y.A."/>
            <person name="Karnachuk O.V."/>
            <person name="Ravin N.V."/>
        </authorList>
    </citation>
    <scope>NUCLEOTIDE SEQUENCE [LARGE SCALE GENOMIC DNA]</scope>
    <source>
        <strain evidence="9">BY</strain>
    </source>
</reference>
<organism evidence="9 10">
    <name type="scientific">Sumerlaea chitinivorans</name>
    <dbReference type="NCBI Taxonomy" id="2250252"/>
    <lineage>
        <taxon>Bacteria</taxon>
        <taxon>Candidatus Sumerlaeota</taxon>
        <taxon>Candidatus Sumerlaeia</taxon>
        <taxon>Candidatus Sumerlaeales</taxon>
        <taxon>Candidatus Sumerlaeaceae</taxon>
        <taxon>Candidatus Sumerlaea</taxon>
    </lineage>
</organism>
<accession>A0A2Z4Y4G1</accession>
<dbReference type="Proteomes" id="UP000262583">
    <property type="component" value="Chromosome"/>
</dbReference>
<feature type="transmembrane region" description="Helical" evidence="7">
    <location>
        <begin position="7"/>
        <end position="25"/>
    </location>
</feature>
<evidence type="ECO:0000256" key="7">
    <source>
        <dbReference type="SAM" id="Phobius"/>
    </source>
</evidence>
<dbReference type="GO" id="GO:0005886">
    <property type="term" value="C:plasma membrane"/>
    <property type="evidence" value="ECO:0007669"/>
    <property type="project" value="UniProtKB-SubCell"/>
</dbReference>
<feature type="transmembrane region" description="Helical" evidence="7">
    <location>
        <begin position="373"/>
        <end position="406"/>
    </location>
</feature>
<keyword evidence="4 7" id="KW-0812">Transmembrane</keyword>
<feature type="domain" description="Type II secretion system protein GspF" evidence="8">
    <location>
        <begin position="274"/>
        <end position="395"/>
    </location>
</feature>
<keyword evidence="3" id="KW-1003">Cell membrane</keyword>
<evidence type="ECO:0000256" key="3">
    <source>
        <dbReference type="ARBA" id="ARBA00022475"/>
    </source>
</evidence>
<evidence type="ECO:0000256" key="1">
    <source>
        <dbReference type="ARBA" id="ARBA00004651"/>
    </source>
</evidence>
<sequence>MSRVPRYLFWVLLPAYLYVMLIAWVEQADRNLFRVFHDSILFLGGILLTVYAFALLLGRSTAGAPYGWRYQFYRYLGTACLVRGRLADATRAFASSSIKMPWRVRRLLLRASKRLEVGASLAETLKPTLFRRAPVPGAHLAVISAAEDSDSLPEALRFLASEELVDREHGFSRKVWVGIIVGELIVFSFILGLFAIQTLPRIAELYADLHKQPPVFTQQVVRYSVPLWQGLVLLLVLLWGIRVLERRSLWVRRLLANRSERLAELLWLRKLARFAHTLGMLLKWNVDPLSAFDSAVRATGDPVLQRCLPLLRERIRAGASLPNLFAGIPSLPTVFHQVLMRASVSETAPEVLCAGAYELQQKWKLQRALMMQLIAAIVHLAVLAFGIILVSAIYLSLFSVVTIVPFE</sequence>
<comment type="similarity">
    <text evidence="2">Belongs to the GSP F family.</text>
</comment>
<feature type="transmembrane region" description="Helical" evidence="7">
    <location>
        <begin position="40"/>
        <end position="58"/>
    </location>
</feature>
<dbReference type="EMBL" id="CP030759">
    <property type="protein sequence ID" value="AXA35879.1"/>
    <property type="molecule type" value="Genomic_DNA"/>
</dbReference>
<dbReference type="Pfam" id="PF00482">
    <property type="entry name" value="T2SSF"/>
    <property type="match status" value="1"/>
</dbReference>